<reference evidence="4" key="3">
    <citation type="submission" date="2018-07" db="EMBL/GenBank/DDBJ databases">
        <authorList>
            <person name="Quirk P.G."/>
            <person name="Krulwich T.A."/>
        </authorList>
    </citation>
    <scope>NUCLEOTIDE SEQUENCE</scope>
    <source>
        <strain evidence="4">CCRI-19302</strain>
    </source>
</reference>
<dbReference type="Pfam" id="PF13349">
    <property type="entry name" value="DUF4097"/>
    <property type="match status" value="1"/>
</dbReference>
<feature type="region of interest" description="Disordered" evidence="1">
    <location>
        <begin position="274"/>
        <end position="293"/>
    </location>
</feature>
<dbReference type="Proteomes" id="UP000247523">
    <property type="component" value="Unassembled WGS sequence"/>
</dbReference>
<protein>
    <submittedName>
        <fullName evidence="3">Putative adhesin</fullName>
    </submittedName>
</protein>
<accession>A0A255IHU2</accession>
<dbReference type="InterPro" id="IPR025164">
    <property type="entry name" value="Toastrack_DUF4097"/>
</dbReference>
<dbReference type="OrthoDB" id="2064627at2"/>
<evidence type="ECO:0000313" key="3">
    <source>
        <dbReference type="EMBL" id="PXV91564.1"/>
    </source>
</evidence>
<evidence type="ECO:0000313" key="6">
    <source>
        <dbReference type="Proteomes" id="UP000247523"/>
    </source>
</evidence>
<proteinExistence type="predicted"/>
<dbReference type="EMBL" id="QICS01000003">
    <property type="protein sequence ID" value="PXV91564.1"/>
    <property type="molecule type" value="Genomic_DNA"/>
</dbReference>
<evidence type="ECO:0000313" key="4">
    <source>
        <dbReference type="EMBL" id="RDY27814.1"/>
    </source>
</evidence>
<gene>
    <name evidence="3" type="ORF">C8E03_103121</name>
    <name evidence="4" type="ORF">CG710_020235</name>
</gene>
<name>A0A255IHU2_9FIRM</name>
<organism evidence="4 5">
    <name type="scientific">Lachnotalea glycerini</name>
    <dbReference type="NCBI Taxonomy" id="1763509"/>
    <lineage>
        <taxon>Bacteria</taxon>
        <taxon>Bacillati</taxon>
        <taxon>Bacillota</taxon>
        <taxon>Clostridia</taxon>
        <taxon>Lachnospirales</taxon>
        <taxon>Lachnospiraceae</taxon>
        <taxon>Lachnotalea</taxon>
    </lineage>
</organism>
<dbReference type="Proteomes" id="UP000216411">
    <property type="component" value="Unassembled WGS sequence"/>
</dbReference>
<feature type="domain" description="DUF4097" evidence="2">
    <location>
        <begin position="110"/>
        <end position="313"/>
    </location>
</feature>
<feature type="compositionally biased region" description="Polar residues" evidence="1">
    <location>
        <begin position="274"/>
        <end position="283"/>
    </location>
</feature>
<dbReference type="PANTHER" id="PTHR34094:SF1">
    <property type="entry name" value="PROTEIN FAM185A"/>
    <property type="match status" value="1"/>
</dbReference>
<evidence type="ECO:0000256" key="1">
    <source>
        <dbReference type="SAM" id="MobiDB-lite"/>
    </source>
</evidence>
<sequence>MEIKLRKIIILIMIGVLIIMGIIGFGASRMLKEINKEENVSIENINKIQVDMNSSFAHFSPPVHFIETKDDSDVKMILHGTVMADINIITEIKDNMLIIKLQRTSKIPLYEDFVLDIYIPKDYENNLSLDISSSSGSITVDSMEVANLTFNTSSGIVKAETLIADKISINTSSGNVDINKIDTNELEIKGKSSSINVYDCNAKQSDIETLSGSVTINSNSGSLTAKTGSGKVFVTYEEFEDQEVNIESSSGSVTLELPSTAEFSMKANTSSGKIQSDFQISENESTDKKKLSEQVGTKNNNIILQTASGSIKILKK</sequence>
<reference evidence="4 5" key="1">
    <citation type="journal article" date="2017" name="Genome Announc.">
        <title>Draft Genome Sequence of a Sporulating and Motile Strain of Lachnotalea glycerini Isolated from Water in Quebec City, Canada.</title>
        <authorList>
            <person name="Maheux A.F."/>
            <person name="Boudreau D.K."/>
            <person name="Berube E."/>
            <person name="Boissinot M."/>
            <person name="Raymond F."/>
            <person name="Brodeur S."/>
            <person name="Corbeil J."/>
            <person name="Isabel S."/>
            <person name="Omar R.F."/>
            <person name="Bergeron M.G."/>
        </authorList>
    </citation>
    <scope>NUCLEOTIDE SEQUENCE [LARGE SCALE GENOMIC DNA]</scope>
    <source>
        <strain evidence="4 5">CCRI-19302</strain>
    </source>
</reference>
<keyword evidence="5" id="KW-1185">Reference proteome</keyword>
<comment type="caution">
    <text evidence="4">The sequence shown here is derived from an EMBL/GenBank/DDBJ whole genome shotgun (WGS) entry which is preliminary data.</text>
</comment>
<dbReference type="RefSeq" id="WP_094377018.1">
    <property type="nucleotide sequence ID" value="NZ_NOKA02000097.1"/>
</dbReference>
<reference evidence="3 6" key="2">
    <citation type="submission" date="2018-05" db="EMBL/GenBank/DDBJ databases">
        <title>Genomic Encyclopedia of Type Strains, Phase IV (KMG-IV): sequencing the most valuable type-strain genomes for metagenomic binning, comparative biology and taxonomic classification.</title>
        <authorList>
            <person name="Goeker M."/>
        </authorList>
    </citation>
    <scope>NUCLEOTIDE SEQUENCE [LARGE SCALE GENOMIC DNA]</scope>
    <source>
        <strain evidence="3 6">DSM 28816</strain>
    </source>
</reference>
<evidence type="ECO:0000259" key="2">
    <source>
        <dbReference type="Pfam" id="PF13349"/>
    </source>
</evidence>
<dbReference type="AlphaFoldDB" id="A0A255IHU2"/>
<dbReference type="PANTHER" id="PTHR34094">
    <property type="match status" value="1"/>
</dbReference>
<evidence type="ECO:0000313" key="5">
    <source>
        <dbReference type="Proteomes" id="UP000216411"/>
    </source>
</evidence>
<dbReference type="EMBL" id="NOKA02000097">
    <property type="protein sequence ID" value="RDY27814.1"/>
    <property type="molecule type" value="Genomic_DNA"/>
</dbReference>